<dbReference type="PANTHER" id="PTHR28014:SF1">
    <property type="entry name" value="NEGATIVE REGULATOR OF RAS-CAMP PATHWAY"/>
    <property type="match status" value="1"/>
</dbReference>
<evidence type="ECO:0000259" key="2">
    <source>
        <dbReference type="Pfam" id="PF08550"/>
    </source>
</evidence>
<dbReference type="InterPro" id="IPR053043">
    <property type="entry name" value="Ras-cAMP_regulatory"/>
</dbReference>
<dbReference type="GO" id="GO:0031930">
    <property type="term" value="P:mitochondria-nucleus signaling pathway"/>
    <property type="evidence" value="ECO:0007669"/>
    <property type="project" value="TreeGrafter"/>
</dbReference>
<gene>
    <name evidence="3" type="ORF">MAM1_0392d10273</name>
    <name evidence="4" type="ORF">MAM1_0403c10351</name>
</gene>
<feature type="compositionally biased region" description="Acidic residues" evidence="1">
    <location>
        <begin position="139"/>
        <end position="162"/>
    </location>
</feature>
<name>A0A0C9MIY9_9FUNG</name>
<evidence type="ECO:0000313" key="3">
    <source>
        <dbReference type="EMBL" id="GAN10727.1"/>
    </source>
</evidence>
<dbReference type="GO" id="GO:0006808">
    <property type="term" value="P:regulation of nitrogen utilization"/>
    <property type="evidence" value="ECO:0007669"/>
    <property type="project" value="TreeGrafter"/>
</dbReference>
<feature type="region of interest" description="Disordered" evidence="1">
    <location>
        <begin position="135"/>
        <end position="162"/>
    </location>
</feature>
<feature type="domain" description="Nitrogen regulatory protein areA GATA-like" evidence="2">
    <location>
        <begin position="38"/>
        <end position="65"/>
    </location>
</feature>
<dbReference type="AlphaFoldDB" id="A0A0C9MIY9"/>
<dbReference type="GO" id="GO:0000122">
    <property type="term" value="P:negative regulation of transcription by RNA polymerase II"/>
    <property type="evidence" value="ECO:0007669"/>
    <property type="project" value="TreeGrafter"/>
</dbReference>
<keyword evidence="5" id="KW-1185">Reference proteome</keyword>
<evidence type="ECO:0000313" key="4">
    <source>
        <dbReference type="EMBL" id="GAN10801.1"/>
    </source>
</evidence>
<dbReference type="OrthoDB" id="515401at2759"/>
<accession>A0A0C9MIY9</accession>
<dbReference type="STRING" id="91626.A0A0C9MIY9"/>
<dbReference type="InterPro" id="IPR013860">
    <property type="entry name" value="AreA_GATA"/>
</dbReference>
<evidence type="ECO:0000256" key="1">
    <source>
        <dbReference type="SAM" id="MobiDB-lite"/>
    </source>
</evidence>
<dbReference type="GO" id="GO:0005737">
    <property type="term" value="C:cytoplasm"/>
    <property type="evidence" value="ECO:0007669"/>
    <property type="project" value="TreeGrafter"/>
</dbReference>
<dbReference type="EMBL" id="DF836681">
    <property type="protein sequence ID" value="GAN10727.1"/>
    <property type="molecule type" value="Genomic_DNA"/>
</dbReference>
<sequence length="230" mass="26758">MSLILNDIHLPLLIKSTLSENHQYKGLPWNNLDQLSSLWAVFTKYKRNIQDGFRLENLSWRLWYRQSVLQKKVEPKTSEDIDFSTASASTSNKHLTRTRSLPALSQWSQQKQFLETSDYDMNLKQKFFISAKDEAHLNEEDEGEDEYEDEDEDEDEDELEEEPEQLMFTKKTARFNSFSSTASSALSKPVSLLTDMLQRTESSVSLVTNSGLRRCQSKYCRLDQFFLNAA</sequence>
<proteinExistence type="predicted"/>
<dbReference type="PANTHER" id="PTHR28014">
    <property type="entry name" value="NEGATIVE REGULATOR OF RAS-CAMP PATHWAY"/>
    <property type="match status" value="1"/>
</dbReference>
<dbReference type="Pfam" id="PF08550">
    <property type="entry name" value="GATA_AreA"/>
    <property type="match status" value="1"/>
</dbReference>
<dbReference type="Proteomes" id="UP000053815">
    <property type="component" value="Unassembled WGS sequence"/>
</dbReference>
<protein>
    <recommendedName>
        <fullName evidence="2">Nitrogen regulatory protein areA GATA-like domain-containing protein</fullName>
    </recommendedName>
</protein>
<dbReference type="EMBL" id="DF836692">
    <property type="protein sequence ID" value="GAN10801.1"/>
    <property type="molecule type" value="Genomic_DNA"/>
</dbReference>
<evidence type="ECO:0000313" key="5">
    <source>
        <dbReference type="Proteomes" id="UP000053815"/>
    </source>
</evidence>
<reference evidence="4" key="1">
    <citation type="submission" date="2014-09" db="EMBL/GenBank/DDBJ databases">
        <title>Draft genome sequence of an oleaginous Mucoromycotina fungus Mucor ambiguus NBRC6742.</title>
        <authorList>
            <person name="Takeda I."/>
            <person name="Yamane N."/>
            <person name="Morita T."/>
            <person name="Tamano K."/>
            <person name="Machida M."/>
            <person name="Baker S."/>
            <person name="Koike H."/>
        </authorList>
    </citation>
    <scope>NUCLEOTIDE SEQUENCE</scope>
    <source>
        <strain evidence="4">NBRC 6742</strain>
    </source>
</reference>
<organism evidence="4">
    <name type="scientific">Mucor ambiguus</name>
    <dbReference type="NCBI Taxonomy" id="91626"/>
    <lineage>
        <taxon>Eukaryota</taxon>
        <taxon>Fungi</taxon>
        <taxon>Fungi incertae sedis</taxon>
        <taxon>Mucoromycota</taxon>
        <taxon>Mucoromycotina</taxon>
        <taxon>Mucoromycetes</taxon>
        <taxon>Mucorales</taxon>
        <taxon>Mucorineae</taxon>
        <taxon>Mucoraceae</taxon>
        <taxon>Mucor</taxon>
    </lineage>
</organism>